<dbReference type="SUPFAM" id="SSF53474">
    <property type="entry name" value="alpha/beta-Hydrolases"/>
    <property type="match status" value="1"/>
</dbReference>
<gene>
    <name evidence="2" type="ORF">ACFYXQ_02495</name>
</gene>
<accession>A0ABW6RTQ0</accession>
<sequence>MRGFLAIVVAVLVGCVLSVEQPAGADPGPNIAPPPVFPVNSPPSPLQSWIDHNIKAPQLTAGPAQSPADHQAALWRAMLSSPTGDRMFDAWPANLAALKPGQIIESRDVTATTAQHMTVPIRRAVLLKFRSTSATGTPSFGTATLITPAAAWSGPGPRPVEVNAMPINALGMHCTPGYQLSHNLFDRTNTDLVWFMPALYASLNQGHAVLLPDHEGPLMAYGEPNVSGHMVLDSIRAVRNALPEFGDSRYAVVGYSGGAIAAYAAAMLQREYAPDLSRVLTGVASGGLVTDYRDIAHRFNGWIASGIMLSVSTAIAREHPEMLQYMNNLAQWVVTSPTHDLCGDADGPLGVVGIPMDIAANISNSLDSPTAENLYRQMDLTNRTSGVPLYLYHGSWDPWIPIEDVQRMYGEQCSRGVPAVFRTVPGEHLSSYVTSYPGLSDWINARLRGEPAPSECPARR</sequence>
<reference evidence="2 3" key="1">
    <citation type="submission" date="2024-10" db="EMBL/GenBank/DDBJ databases">
        <title>The Natural Products Discovery Center: Release of the First 8490 Sequenced Strains for Exploring Actinobacteria Biosynthetic Diversity.</title>
        <authorList>
            <person name="Kalkreuter E."/>
            <person name="Kautsar S.A."/>
            <person name="Yang D."/>
            <person name="Bader C.D."/>
            <person name="Teijaro C.N."/>
            <person name="Fluegel L."/>
            <person name="Davis C.M."/>
            <person name="Simpson J.R."/>
            <person name="Lauterbach L."/>
            <person name="Steele A.D."/>
            <person name="Gui C."/>
            <person name="Meng S."/>
            <person name="Li G."/>
            <person name="Viehrig K."/>
            <person name="Ye F."/>
            <person name="Su P."/>
            <person name="Kiefer A.F."/>
            <person name="Nichols A."/>
            <person name="Cepeda A.J."/>
            <person name="Yan W."/>
            <person name="Fan B."/>
            <person name="Jiang Y."/>
            <person name="Adhikari A."/>
            <person name="Zheng C.-J."/>
            <person name="Schuster L."/>
            <person name="Cowan T.M."/>
            <person name="Smanski M.J."/>
            <person name="Chevrette M.G."/>
            <person name="De Carvalho L.P.S."/>
            <person name="Shen B."/>
        </authorList>
    </citation>
    <scope>NUCLEOTIDE SEQUENCE [LARGE SCALE GENOMIC DNA]</scope>
    <source>
        <strain evidence="2 3">NPDC002593</strain>
    </source>
</reference>
<name>A0ABW6RTQ0_9NOCA</name>
<protein>
    <submittedName>
        <fullName evidence="2">Lipase family protein</fullName>
    </submittedName>
</protein>
<dbReference type="RefSeq" id="WP_040818655.1">
    <property type="nucleotide sequence ID" value="NZ_JBIAQY010000001.1"/>
</dbReference>
<evidence type="ECO:0000256" key="1">
    <source>
        <dbReference type="SAM" id="SignalP"/>
    </source>
</evidence>
<organism evidence="2 3">
    <name type="scientific">Nocardia jiangxiensis</name>
    <dbReference type="NCBI Taxonomy" id="282685"/>
    <lineage>
        <taxon>Bacteria</taxon>
        <taxon>Bacillati</taxon>
        <taxon>Actinomycetota</taxon>
        <taxon>Actinomycetes</taxon>
        <taxon>Mycobacteriales</taxon>
        <taxon>Nocardiaceae</taxon>
        <taxon>Nocardia</taxon>
    </lineage>
</organism>
<proteinExistence type="predicted"/>
<evidence type="ECO:0000313" key="3">
    <source>
        <dbReference type="Proteomes" id="UP001601992"/>
    </source>
</evidence>
<keyword evidence="3" id="KW-1185">Reference proteome</keyword>
<dbReference type="Proteomes" id="UP001601992">
    <property type="component" value="Unassembled WGS sequence"/>
</dbReference>
<keyword evidence="1" id="KW-0732">Signal</keyword>
<dbReference type="InterPro" id="IPR005152">
    <property type="entry name" value="Lipase_secreted"/>
</dbReference>
<feature type="chain" id="PRO_5045891341" evidence="1">
    <location>
        <begin position="26"/>
        <end position="460"/>
    </location>
</feature>
<dbReference type="PANTHER" id="PTHR34853">
    <property type="match status" value="1"/>
</dbReference>
<dbReference type="EMBL" id="JBIAQY010000001">
    <property type="protein sequence ID" value="MFF3566630.1"/>
    <property type="molecule type" value="Genomic_DNA"/>
</dbReference>
<dbReference type="PANTHER" id="PTHR34853:SF1">
    <property type="entry name" value="LIPASE 5"/>
    <property type="match status" value="1"/>
</dbReference>
<comment type="caution">
    <text evidence="2">The sequence shown here is derived from an EMBL/GenBank/DDBJ whole genome shotgun (WGS) entry which is preliminary data.</text>
</comment>
<dbReference type="Gene3D" id="1.10.260.130">
    <property type="match status" value="1"/>
</dbReference>
<evidence type="ECO:0000313" key="2">
    <source>
        <dbReference type="EMBL" id="MFF3566630.1"/>
    </source>
</evidence>
<dbReference type="Pfam" id="PF03583">
    <property type="entry name" value="LIP"/>
    <property type="match status" value="1"/>
</dbReference>
<feature type="signal peptide" evidence="1">
    <location>
        <begin position="1"/>
        <end position="25"/>
    </location>
</feature>
<dbReference type="Gene3D" id="3.40.50.1820">
    <property type="entry name" value="alpha/beta hydrolase"/>
    <property type="match status" value="1"/>
</dbReference>
<dbReference type="PROSITE" id="PS51257">
    <property type="entry name" value="PROKAR_LIPOPROTEIN"/>
    <property type="match status" value="1"/>
</dbReference>
<dbReference type="InterPro" id="IPR029058">
    <property type="entry name" value="AB_hydrolase_fold"/>
</dbReference>